<evidence type="ECO:0000259" key="8">
    <source>
        <dbReference type="Pfam" id="PF03460"/>
    </source>
</evidence>
<dbReference type="EMBL" id="VOOR01000014">
    <property type="protein sequence ID" value="TXB63595.1"/>
    <property type="molecule type" value="Genomic_DNA"/>
</dbReference>
<dbReference type="GO" id="GO:0046872">
    <property type="term" value="F:metal ion binding"/>
    <property type="evidence" value="ECO:0007669"/>
    <property type="project" value="UniProtKB-KW"/>
</dbReference>
<dbReference type="SUPFAM" id="SSF56014">
    <property type="entry name" value="Nitrite and sulphite reductase 4Fe-4S domain-like"/>
    <property type="match status" value="2"/>
</dbReference>
<dbReference type="InterPro" id="IPR036136">
    <property type="entry name" value="Nit/Sulf_reduc_fer-like_dom_sf"/>
</dbReference>
<keyword evidence="2" id="KW-0349">Heme</keyword>
<evidence type="ECO:0000259" key="7">
    <source>
        <dbReference type="Pfam" id="PF01077"/>
    </source>
</evidence>
<name>A0A5C6RNU9_9BACT</name>
<evidence type="ECO:0000313" key="9">
    <source>
        <dbReference type="EMBL" id="TXB63595.1"/>
    </source>
</evidence>
<dbReference type="Pfam" id="PF01077">
    <property type="entry name" value="NIR_SIR"/>
    <property type="match status" value="2"/>
</dbReference>
<keyword evidence="10" id="KW-1185">Reference proteome</keyword>
<dbReference type="GO" id="GO:0020037">
    <property type="term" value="F:heme binding"/>
    <property type="evidence" value="ECO:0007669"/>
    <property type="project" value="InterPro"/>
</dbReference>
<dbReference type="PANTHER" id="PTHR32439">
    <property type="entry name" value="FERREDOXIN--NITRITE REDUCTASE, CHLOROPLASTIC"/>
    <property type="match status" value="1"/>
</dbReference>
<dbReference type="Proteomes" id="UP000321580">
    <property type="component" value="Unassembled WGS sequence"/>
</dbReference>
<keyword evidence="3" id="KW-0479">Metal-binding</keyword>
<keyword evidence="4" id="KW-0560">Oxidoreductase</keyword>
<gene>
    <name evidence="9" type="ORF">FRY97_08710</name>
</gene>
<evidence type="ECO:0000256" key="6">
    <source>
        <dbReference type="ARBA" id="ARBA00023014"/>
    </source>
</evidence>
<dbReference type="Gene3D" id="3.90.480.10">
    <property type="entry name" value="Sulfite Reductase Hemoprotein,Domain 2"/>
    <property type="match status" value="1"/>
</dbReference>
<dbReference type="GO" id="GO:0051539">
    <property type="term" value="F:4 iron, 4 sulfur cluster binding"/>
    <property type="evidence" value="ECO:0007669"/>
    <property type="project" value="UniProtKB-KW"/>
</dbReference>
<sequence length="713" mass="78999">MSQPKVKATEDAKDIAELQRRIADFKAGKEDEERFKLYRLTRGVYGQRQFGVQMFRTKIPYGKITCSQLERLADISEQYTNGNLHLTTRQNVQLHFVKLSDSPAIWSALSEAGLTAREACGNTVRNITASAVAGIDPEEHFDVAPYVQAVFEYFLRNPICQEMGRKIKPAFSSSDKDSAFTYFHDFGFIPRLKKEHGALVRGFKVVVGGGLGAVGAIAQTAYDFLPADQIIPFMEASIRVFDRYGEREKRQKARMKFLVRQLGLEAFLQLVEEEMPGIANRAVPIRPPEEELPALPPIVEEAQLPETHRAGYERWKALNTFPQKQAGFFGVYIRVPRGDIHAKIARPLAEVVRRFAADDIRITVQQGLLLRFVRPEALSALYLELCQLGLHLPGAQSIGDITACPGTDTCALGVTNSTGLAAVLEQLLEEAYPHLMADSDIRIKISGCMNSCGQHMAAQIGFHGSSIKVPPRVVPAMQVVLGGGVSPEGEGFIAQKVIKLPTRRIPAALRLLLDDFEAHGEAQQLFNAYVLQQGKRYFYDLLKPLADTATLEDDAFIDWGQDTAYQQEIGVGECAGATLDVVGTILAESAEKLKLAKEALQAEAWGDAIYQAYTSMIIGAKALLLAEDIRCNTHKGILDDFQQHYIATERLSFTSDFKAYVLQMKTTPPSKGFALQYLAQAQAFSALAQAVRRQQLEETGGEEKLVIDNYYKA</sequence>
<dbReference type="PANTHER" id="PTHR32439:SF9">
    <property type="entry name" value="BLR3264 PROTEIN"/>
    <property type="match status" value="1"/>
</dbReference>
<evidence type="ECO:0000256" key="5">
    <source>
        <dbReference type="ARBA" id="ARBA00023004"/>
    </source>
</evidence>
<comment type="caution">
    <text evidence="9">The sequence shown here is derived from an EMBL/GenBank/DDBJ whole genome shotgun (WGS) entry which is preliminary data.</text>
</comment>
<dbReference type="Pfam" id="PF03460">
    <property type="entry name" value="NIR_SIR_ferr"/>
    <property type="match status" value="2"/>
</dbReference>
<feature type="domain" description="Nitrite/Sulfite reductase ferredoxin-like" evidence="8">
    <location>
        <begin position="322"/>
        <end position="385"/>
    </location>
</feature>
<dbReference type="InterPro" id="IPR045854">
    <property type="entry name" value="NO2/SO3_Rdtase_4Fe4S_sf"/>
</dbReference>
<evidence type="ECO:0000256" key="2">
    <source>
        <dbReference type="ARBA" id="ARBA00022617"/>
    </source>
</evidence>
<dbReference type="SUPFAM" id="SSF55124">
    <property type="entry name" value="Nitrite/Sulfite reductase N-terminal domain-like"/>
    <property type="match status" value="2"/>
</dbReference>
<proteinExistence type="predicted"/>
<feature type="domain" description="Nitrite/sulphite reductase 4Fe-4S" evidence="7">
    <location>
        <begin position="397"/>
        <end position="522"/>
    </location>
</feature>
<feature type="domain" description="Nitrite/sulphite reductase 4Fe-4S" evidence="7">
    <location>
        <begin position="120"/>
        <end position="276"/>
    </location>
</feature>
<keyword evidence="1" id="KW-0004">4Fe-4S</keyword>
<reference evidence="9 10" key="1">
    <citation type="submission" date="2019-08" db="EMBL/GenBank/DDBJ databases">
        <title>Genome of Phaeodactylibacter luteus.</title>
        <authorList>
            <person name="Bowman J.P."/>
        </authorList>
    </citation>
    <scope>NUCLEOTIDE SEQUENCE [LARGE SCALE GENOMIC DNA]</scope>
    <source>
        <strain evidence="9 10">KCTC 42180</strain>
    </source>
</reference>
<dbReference type="InterPro" id="IPR005117">
    <property type="entry name" value="NiRdtase/SiRdtase_haem-b_fer"/>
</dbReference>
<dbReference type="InterPro" id="IPR051329">
    <property type="entry name" value="NIR_SIR_4Fe-4S"/>
</dbReference>
<keyword evidence="5" id="KW-0408">Iron</keyword>
<dbReference type="GO" id="GO:0016491">
    <property type="term" value="F:oxidoreductase activity"/>
    <property type="evidence" value="ECO:0007669"/>
    <property type="project" value="UniProtKB-KW"/>
</dbReference>
<evidence type="ECO:0000256" key="4">
    <source>
        <dbReference type="ARBA" id="ARBA00023002"/>
    </source>
</evidence>
<feature type="domain" description="Nitrite/Sulfite reductase ferredoxin-like" evidence="8">
    <location>
        <begin position="45"/>
        <end position="111"/>
    </location>
</feature>
<keyword evidence="6" id="KW-0411">Iron-sulfur</keyword>
<evidence type="ECO:0000256" key="3">
    <source>
        <dbReference type="ARBA" id="ARBA00022723"/>
    </source>
</evidence>
<evidence type="ECO:0000256" key="1">
    <source>
        <dbReference type="ARBA" id="ARBA00022485"/>
    </source>
</evidence>
<dbReference type="RefSeq" id="WP_147167065.1">
    <property type="nucleotide sequence ID" value="NZ_VOOR01000014.1"/>
</dbReference>
<dbReference type="Gene3D" id="1.20.120.330">
    <property type="entry name" value="Nucleotidyltransferases domain 2"/>
    <property type="match status" value="1"/>
</dbReference>
<dbReference type="InterPro" id="IPR006067">
    <property type="entry name" value="NO2/SO3_Rdtase_4Fe4S_dom"/>
</dbReference>
<organism evidence="9 10">
    <name type="scientific">Phaeodactylibacter luteus</name>
    <dbReference type="NCBI Taxonomy" id="1564516"/>
    <lineage>
        <taxon>Bacteria</taxon>
        <taxon>Pseudomonadati</taxon>
        <taxon>Bacteroidota</taxon>
        <taxon>Saprospiria</taxon>
        <taxon>Saprospirales</taxon>
        <taxon>Haliscomenobacteraceae</taxon>
        <taxon>Phaeodactylibacter</taxon>
    </lineage>
</organism>
<dbReference type="OrthoDB" id="9803707at2"/>
<dbReference type="AlphaFoldDB" id="A0A5C6RNU9"/>
<accession>A0A5C6RNU9</accession>
<evidence type="ECO:0000313" key="10">
    <source>
        <dbReference type="Proteomes" id="UP000321580"/>
    </source>
</evidence>
<protein>
    <submittedName>
        <fullName evidence="9">HEPN domain-containing protein</fullName>
    </submittedName>
</protein>
<dbReference type="Gene3D" id="3.30.413.10">
    <property type="entry name" value="Sulfite Reductase Hemoprotein, domain 1"/>
    <property type="match status" value="2"/>
</dbReference>